<proteinExistence type="predicted"/>
<feature type="compositionally biased region" description="Basic residues" evidence="1">
    <location>
        <begin position="123"/>
        <end position="138"/>
    </location>
</feature>
<dbReference type="EMBL" id="JADYXP020000002">
    <property type="protein sequence ID" value="KAL0129564.1"/>
    <property type="molecule type" value="Genomic_DNA"/>
</dbReference>
<evidence type="ECO:0000313" key="2">
    <source>
        <dbReference type="EMBL" id="KAL0129564.1"/>
    </source>
</evidence>
<evidence type="ECO:0000313" key="3">
    <source>
        <dbReference type="Proteomes" id="UP001430953"/>
    </source>
</evidence>
<gene>
    <name evidence="2" type="ORF">PUN28_001671</name>
</gene>
<organism evidence="2 3">
    <name type="scientific">Cardiocondyla obscurior</name>
    <dbReference type="NCBI Taxonomy" id="286306"/>
    <lineage>
        <taxon>Eukaryota</taxon>
        <taxon>Metazoa</taxon>
        <taxon>Ecdysozoa</taxon>
        <taxon>Arthropoda</taxon>
        <taxon>Hexapoda</taxon>
        <taxon>Insecta</taxon>
        <taxon>Pterygota</taxon>
        <taxon>Neoptera</taxon>
        <taxon>Endopterygota</taxon>
        <taxon>Hymenoptera</taxon>
        <taxon>Apocrita</taxon>
        <taxon>Aculeata</taxon>
        <taxon>Formicoidea</taxon>
        <taxon>Formicidae</taxon>
        <taxon>Myrmicinae</taxon>
        <taxon>Cardiocondyla</taxon>
    </lineage>
</organism>
<feature type="compositionally biased region" description="Basic and acidic residues" evidence="1">
    <location>
        <begin position="139"/>
        <end position="158"/>
    </location>
</feature>
<feature type="compositionally biased region" description="Low complexity" evidence="1">
    <location>
        <begin position="16"/>
        <end position="25"/>
    </location>
</feature>
<sequence>MPRCLGGKLKLRSTLSSLKTSMRRSAFTRGGGGGRRRERGRRKRRWETEERRQYREIETSRGEMEATRRKRLSWRCGGGAGEDARRREEARKERIRGGGLETTERPARRQSASEREKKGDTRKGRRGKKRRVRGKRGGGARERERERERENRRRERPAEPTSTRTNCFTGKSFAVLISRCDPSRNRAWYGGENECEEISESPSEFPSHREPGSKICGACRCSGRENVSRVPRMGWDSQSDVTSGTRERRFNRSGRASEFLTF</sequence>
<keyword evidence="3" id="KW-1185">Reference proteome</keyword>
<feature type="compositionally biased region" description="Basic and acidic residues" evidence="1">
    <location>
        <begin position="46"/>
        <end position="67"/>
    </location>
</feature>
<protein>
    <submittedName>
        <fullName evidence="2">Uncharacterized protein</fullName>
    </submittedName>
</protein>
<feature type="region of interest" description="Disordered" evidence="1">
    <location>
        <begin position="232"/>
        <end position="262"/>
    </location>
</feature>
<feature type="region of interest" description="Disordered" evidence="1">
    <location>
        <begin position="16"/>
        <end position="166"/>
    </location>
</feature>
<dbReference type="AlphaFoldDB" id="A0AAW2GQP6"/>
<reference evidence="2 3" key="1">
    <citation type="submission" date="2023-03" db="EMBL/GenBank/DDBJ databases">
        <title>High recombination rates correlate with genetic variation in Cardiocondyla obscurior ants.</title>
        <authorList>
            <person name="Errbii M."/>
        </authorList>
    </citation>
    <scope>NUCLEOTIDE SEQUENCE [LARGE SCALE GENOMIC DNA]</scope>
    <source>
        <strain evidence="2">Alpha-2009</strain>
        <tissue evidence="2">Whole body</tissue>
    </source>
</reference>
<feature type="compositionally biased region" description="Basic residues" evidence="1">
    <location>
        <begin position="34"/>
        <end position="45"/>
    </location>
</feature>
<accession>A0AAW2GQP6</accession>
<evidence type="ECO:0000256" key="1">
    <source>
        <dbReference type="SAM" id="MobiDB-lite"/>
    </source>
</evidence>
<comment type="caution">
    <text evidence="2">The sequence shown here is derived from an EMBL/GenBank/DDBJ whole genome shotgun (WGS) entry which is preliminary data.</text>
</comment>
<name>A0AAW2GQP6_9HYME</name>
<feature type="compositionally biased region" description="Basic and acidic residues" evidence="1">
    <location>
        <begin position="82"/>
        <end position="122"/>
    </location>
</feature>
<dbReference type="Proteomes" id="UP001430953">
    <property type="component" value="Unassembled WGS sequence"/>
</dbReference>